<keyword evidence="3" id="KW-1185">Reference proteome</keyword>
<dbReference type="PRINTS" id="PR00081">
    <property type="entry name" value="GDHRDH"/>
</dbReference>
<dbReference type="PANTHER" id="PTHR43157">
    <property type="entry name" value="PHOSPHATIDYLINOSITOL-GLYCAN BIOSYNTHESIS CLASS F PROTEIN-RELATED"/>
    <property type="match status" value="1"/>
</dbReference>
<dbReference type="GO" id="GO:0016491">
    <property type="term" value="F:oxidoreductase activity"/>
    <property type="evidence" value="ECO:0007669"/>
    <property type="project" value="UniProtKB-KW"/>
</dbReference>
<dbReference type="Pfam" id="PF00106">
    <property type="entry name" value="adh_short"/>
    <property type="match status" value="1"/>
</dbReference>
<sequence>MAPAFTISPEKRAGKLHFLYRQLFVTPPPVLPSHADLTGKTAIVTGANSGLGLETTRQLLGLGCKVILAVRDEKKGETAREALAHSQKLVSASMIEVWKLDLSSYSSITDFSERVKGLDHLDIAILNAGLWKVTESFSTTGYEESIQVNYLSNMLLTLLLLPIIKAKKVGSDAGHIVVVNSDVASWAKFEERESKPLLPFFKQRMTKWDDAERYGTSKLLGQIFLSELAKHVPSSAVTVSFANCGLCRGSSLSRQFTGITRHVLDVMYGLIGRECGVGARTFVHAVTTLGQETHGQYIEDAKVQPMAPLVYTSQRTHIAQTLYEETMSELSFAGVQGIVSEFGSH</sequence>
<dbReference type="InterPro" id="IPR036291">
    <property type="entry name" value="NAD(P)-bd_dom_sf"/>
</dbReference>
<dbReference type="OrthoDB" id="542013at2759"/>
<dbReference type="InterPro" id="IPR002347">
    <property type="entry name" value="SDR_fam"/>
</dbReference>
<reference evidence="2" key="1">
    <citation type="journal article" date="2020" name="Stud. Mycol.">
        <title>101 Dothideomycetes genomes: a test case for predicting lifestyles and emergence of pathogens.</title>
        <authorList>
            <person name="Haridas S."/>
            <person name="Albert R."/>
            <person name="Binder M."/>
            <person name="Bloem J."/>
            <person name="Labutti K."/>
            <person name="Salamov A."/>
            <person name="Andreopoulos B."/>
            <person name="Baker S."/>
            <person name="Barry K."/>
            <person name="Bills G."/>
            <person name="Bluhm B."/>
            <person name="Cannon C."/>
            <person name="Castanera R."/>
            <person name="Culley D."/>
            <person name="Daum C."/>
            <person name="Ezra D."/>
            <person name="Gonzalez J."/>
            <person name="Henrissat B."/>
            <person name="Kuo A."/>
            <person name="Liang C."/>
            <person name="Lipzen A."/>
            <person name="Lutzoni F."/>
            <person name="Magnuson J."/>
            <person name="Mondo S."/>
            <person name="Nolan M."/>
            <person name="Ohm R."/>
            <person name="Pangilinan J."/>
            <person name="Park H.-J."/>
            <person name="Ramirez L."/>
            <person name="Alfaro M."/>
            <person name="Sun H."/>
            <person name="Tritt A."/>
            <person name="Yoshinaga Y."/>
            <person name="Zwiers L.-H."/>
            <person name="Turgeon B."/>
            <person name="Goodwin S."/>
            <person name="Spatafora J."/>
            <person name="Crous P."/>
            <person name="Grigoriev I."/>
        </authorList>
    </citation>
    <scope>NUCLEOTIDE SEQUENCE</scope>
    <source>
        <strain evidence="2">CBS 109.77</strain>
    </source>
</reference>
<evidence type="ECO:0000256" key="1">
    <source>
        <dbReference type="ARBA" id="ARBA00023002"/>
    </source>
</evidence>
<evidence type="ECO:0000313" key="2">
    <source>
        <dbReference type="EMBL" id="KAF2792191.1"/>
    </source>
</evidence>
<dbReference type="Proteomes" id="UP000799757">
    <property type="component" value="Unassembled WGS sequence"/>
</dbReference>
<dbReference type="EMBL" id="MU001981">
    <property type="protein sequence ID" value="KAF2792191.1"/>
    <property type="molecule type" value="Genomic_DNA"/>
</dbReference>
<accession>A0A6A6X7F8</accession>
<dbReference type="AlphaFoldDB" id="A0A6A6X7F8"/>
<protein>
    <submittedName>
        <fullName evidence="2">NAD(P)-binding protein</fullName>
    </submittedName>
</protein>
<dbReference type="SUPFAM" id="SSF51735">
    <property type="entry name" value="NAD(P)-binding Rossmann-fold domains"/>
    <property type="match status" value="1"/>
</dbReference>
<gene>
    <name evidence="2" type="ORF">K505DRAFT_363127</name>
</gene>
<proteinExistence type="predicted"/>
<keyword evidence="1" id="KW-0560">Oxidoreductase</keyword>
<dbReference type="Gene3D" id="3.40.50.720">
    <property type="entry name" value="NAD(P)-binding Rossmann-like Domain"/>
    <property type="match status" value="1"/>
</dbReference>
<dbReference type="PANTHER" id="PTHR43157:SF31">
    <property type="entry name" value="PHOSPHATIDYLINOSITOL-GLYCAN BIOSYNTHESIS CLASS F PROTEIN"/>
    <property type="match status" value="1"/>
</dbReference>
<evidence type="ECO:0000313" key="3">
    <source>
        <dbReference type="Proteomes" id="UP000799757"/>
    </source>
</evidence>
<name>A0A6A6X7F8_9PLEO</name>
<organism evidence="2 3">
    <name type="scientific">Melanomma pulvis-pyrius CBS 109.77</name>
    <dbReference type="NCBI Taxonomy" id="1314802"/>
    <lineage>
        <taxon>Eukaryota</taxon>
        <taxon>Fungi</taxon>
        <taxon>Dikarya</taxon>
        <taxon>Ascomycota</taxon>
        <taxon>Pezizomycotina</taxon>
        <taxon>Dothideomycetes</taxon>
        <taxon>Pleosporomycetidae</taxon>
        <taxon>Pleosporales</taxon>
        <taxon>Melanommataceae</taxon>
        <taxon>Melanomma</taxon>
    </lineage>
</organism>